<feature type="transmembrane region" description="Helical" evidence="8">
    <location>
        <begin position="377"/>
        <end position="399"/>
    </location>
</feature>
<dbReference type="SUPFAM" id="SSF103473">
    <property type="entry name" value="MFS general substrate transporter"/>
    <property type="match status" value="1"/>
</dbReference>
<evidence type="ECO:0000256" key="2">
    <source>
        <dbReference type="ARBA" id="ARBA00022448"/>
    </source>
</evidence>
<sequence>MSPTFRSLRNPNYRLYAAGGIVSNTGTWMQRIAQDWLVLAVAANGATALGITTALQFLPILLLSPYAGVVADRFPKRRLLQVTQVMMAAPSLVLGVLAVTGAVEVWHVYLLAFVFGIGTAFDAPARQSFVSEIVDEDDLTNAVGLNSASFNAARLVGPALAGVLIAALGGGVEGTGWVILVNALTYLPVVAVLQRLDVAALHSPERTPRGPGAVREGLRYVRRRPDLMLVLAVVFFAGTFGLNFSITSALMVTEVYGRDSAAYGIVGSAVAVGSLSGALLAASRTTVRLRLVVGAALVFGTTVILSGLLPTYWTYVVFAPVVGLTALTMITAANARMQIATDAPLRGRVMALYMMIFMGGTPLGAPVIGWIGSEYGARWTLVVGGSATVLGVLLSLALLGHLQGAWGRVLTPLRRAGSLGPRVWDDQAVQRAVNSPDTPDRGGDSARGRLGDAGRRTTTHHRRARQSVGH</sequence>
<dbReference type="InterPro" id="IPR020846">
    <property type="entry name" value="MFS_dom"/>
</dbReference>
<keyword evidence="11" id="KW-1185">Reference proteome</keyword>
<feature type="transmembrane region" description="Helical" evidence="8">
    <location>
        <begin position="289"/>
        <end position="309"/>
    </location>
</feature>
<evidence type="ECO:0000313" key="10">
    <source>
        <dbReference type="EMBL" id="NEN79609.1"/>
    </source>
</evidence>
<evidence type="ECO:0000256" key="1">
    <source>
        <dbReference type="ARBA" id="ARBA00004651"/>
    </source>
</evidence>
<dbReference type="Proteomes" id="UP000468687">
    <property type="component" value="Unassembled WGS sequence"/>
</dbReference>
<keyword evidence="2" id="KW-0813">Transport</keyword>
<comment type="caution">
    <text evidence="10">The sequence shown here is derived from an EMBL/GenBank/DDBJ whole genome shotgun (WGS) entry which is preliminary data.</text>
</comment>
<keyword evidence="5 8" id="KW-1133">Transmembrane helix</keyword>
<evidence type="ECO:0000256" key="5">
    <source>
        <dbReference type="ARBA" id="ARBA00022989"/>
    </source>
</evidence>
<gene>
    <name evidence="10" type="ORF">G3T38_15135</name>
</gene>
<feature type="domain" description="Major facilitator superfamily (MFS) profile" evidence="9">
    <location>
        <begin position="1"/>
        <end position="403"/>
    </location>
</feature>
<dbReference type="Gene3D" id="1.20.1250.20">
    <property type="entry name" value="MFS general substrate transporter like domains"/>
    <property type="match status" value="1"/>
</dbReference>
<keyword evidence="3" id="KW-1003">Cell membrane</keyword>
<dbReference type="InterPro" id="IPR036259">
    <property type="entry name" value="MFS_trans_sf"/>
</dbReference>
<comment type="subcellular location">
    <subcellularLocation>
        <location evidence="1">Cell membrane</location>
        <topology evidence="1">Multi-pass membrane protein</topology>
    </subcellularLocation>
</comment>
<feature type="transmembrane region" description="Helical" evidence="8">
    <location>
        <begin position="262"/>
        <end position="282"/>
    </location>
</feature>
<keyword evidence="4 8" id="KW-0812">Transmembrane</keyword>
<evidence type="ECO:0000256" key="3">
    <source>
        <dbReference type="ARBA" id="ARBA00022475"/>
    </source>
</evidence>
<feature type="compositionally biased region" description="Basic and acidic residues" evidence="7">
    <location>
        <begin position="438"/>
        <end position="455"/>
    </location>
</feature>
<evidence type="ECO:0000256" key="8">
    <source>
        <dbReference type="SAM" id="Phobius"/>
    </source>
</evidence>
<feature type="region of interest" description="Disordered" evidence="7">
    <location>
        <begin position="427"/>
        <end position="470"/>
    </location>
</feature>
<dbReference type="GO" id="GO:0005886">
    <property type="term" value="C:plasma membrane"/>
    <property type="evidence" value="ECO:0007669"/>
    <property type="project" value="UniProtKB-SubCell"/>
</dbReference>
<dbReference type="CDD" id="cd06173">
    <property type="entry name" value="MFS_MefA_like"/>
    <property type="match status" value="1"/>
</dbReference>
<evidence type="ECO:0000256" key="4">
    <source>
        <dbReference type="ARBA" id="ARBA00022692"/>
    </source>
</evidence>
<evidence type="ECO:0000256" key="7">
    <source>
        <dbReference type="SAM" id="MobiDB-lite"/>
    </source>
</evidence>
<evidence type="ECO:0000259" key="9">
    <source>
        <dbReference type="PROSITE" id="PS50850"/>
    </source>
</evidence>
<organism evidence="10 11">
    <name type="scientific">Nocardioides zeae</name>
    <dbReference type="NCBI Taxonomy" id="1457234"/>
    <lineage>
        <taxon>Bacteria</taxon>
        <taxon>Bacillati</taxon>
        <taxon>Actinomycetota</taxon>
        <taxon>Actinomycetes</taxon>
        <taxon>Propionibacteriales</taxon>
        <taxon>Nocardioidaceae</taxon>
        <taxon>Nocardioides</taxon>
    </lineage>
</organism>
<evidence type="ECO:0000313" key="11">
    <source>
        <dbReference type="Proteomes" id="UP000468687"/>
    </source>
</evidence>
<feature type="transmembrane region" description="Helical" evidence="8">
    <location>
        <begin position="315"/>
        <end position="337"/>
    </location>
</feature>
<accession>A0A6P0HLM1</accession>
<proteinExistence type="predicted"/>
<dbReference type="PROSITE" id="PS50850">
    <property type="entry name" value="MFS"/>
    <property type="match status" value="1"/>
</dbReference>
<protein>
    <submittedName>
        <fullName evidence="10">MFS transporter</fullName>
    </submittedName>
</protein>
<evidence type="ECO:0000256" key="6">
    <source>
        <dbReference type="ARBA" id="ARBA00023136"/>
    </source>
</evidence>
<feature type="compositionally biased region" description="Basic residues" evidence="7">
    <location>
        <begin position="457"/>
        <end position="470"/>
    </location>
</feature>
<dbReference type="PANTHER" id="PTHR23513:SF11">
    <property type="entry name" value="STAPHYLOFERRIN A TRANSPORTER"/>
    <property type="match status" value="1"/>
</dbReference>
<feature type="transmembrane region" description="Helical" evidence="8">
    <location>
        <begin position="349"/>
        <end position="371"/>
    </location>
</feature>
<name>A0A6P0HLM1_9ACTN</name>
<dbReference type="RefSeq" id="WP_163773152.1">
    <property type="nucleotide sequence ID" value="NZ_JAAGXA010000010.1"/>
</dbReference>
<dbReference type="PANTHER" id="PTHR23513">
    <property type="entry name" value="INTEGRAL MEMBRANE EFFLUX PROTEIN-RELATED"/>
    <property type="match status" value="1"/>
</dbReference>
<keyword evidence="6 8" id="KW-0472">Membrane</keyword>
<reference evidence="10 11" key="1">
    <citation type="journal article" date="2014" name="Int. J. Syst. Evol. Microbiol.">
        <title>Nocardioides zeae sp. nov., isolated from the stem of Zea mays.</title>
        <authorList>
            <person name="Glaeser S.P."/>
            <person name="McInroy J.A."/>
            <person name="Busse H.J."/>
            <person name="Kampfer P."/>
        </authorList>
    </citation>
    <scope>NUCLEOTIDE SEQUENCE [LARGE SCALE GENOMIC DNA]</scope>
    <source>
        <strain evidence="10 11">JCM 30728</strain>
    </source>
</reference>
<dbReference type="GO" id="GO:0022857">
    <property type="term" value="F:transmembrane transporter activity"/>
    <property type="evidence" value="ECO:0007669"/>
    <property type="project" value="InterPro"/>
</dbReference>
<dbReference type="Pfam" id="PF05977">
    <property type="entry name" value="MFS_3"/>
    <property type="match status" value="1"/>
</dbReference>
<dbReference type="EMBL" id="JAAGXA010000010">
    <property type="protein sequence ID" value="NEN79609.1"/>
    <property type="molecule type" value="Genomic_DNA"/>
</dbReference>
<dbReference type="InterPro" id="IPR010290">
    <property type="entry name" value="TM_effector"/>
</dbReference>
<feature type="transmembrane region" description="Helical" evidence="8">
    <location>
        <begin position="227"/>
        <end position="250"/>
    </location>
</feature>
<dbReference type="AlphaFoldDB" id="A0A6P0HLM1"/>